<keyword evidence="7" id="KW-1133">Transmembrane helix</keyword>
<feature type="repeat" description="Solcar" evidence="10">
    <location>
        <begin position="120"/>
        <end position="209"/>
    </location>
</feature>
<protein>
    <submittedName>
        <fullName evidence="13">Mitochondrial solute carrier family 25 member 39/40</fullName>
    </submittedName>
</protein>
<name>A0A8K0AHM1_ANDGO</name>
<dbReference type="PROSITE" id="PS50920">
    <property type="entry name" value="SOLCAR"/>
    <property type="match status" value="3"/>
</dbReference>
<evidence type="ECO:0000256" key="11">
    <source>
        <dbReference type="RuleBase" id="RU000488"/>
    </source>
</evidence>
<dbReference type="AlphaFoldDB" id="A0A8K0AHM1"/>
<dbReference type="PANTHER" id="PTHR45760">
    <property type="entry name" value="FI19922P1-RELATED"/>
    <property type="match status" value="1"/>
</dbReference>
<evidence type="ECO:0000256" key="12">
    <source>
        <dbReference type="SAM" id="MobiDB-lite"/>
    </source>
</evidence>
<dbReference type="Proteomes" id="UP000799049">
    <property type="component" value="Unassembled WGS sequence"/>
</dbReference>
<proteinExistence type="inferred from homology"/>
<organism evidence="13 14">
    <name type="scientific">Andalucia godoyi</name>
    <name type="common">Flagellate</name>
    <dbReference type="NCBI Taxonomy" id="505711"/>
    <lineage>
        <taxon>Eukaryota</taxon>
        <taxon>Discoba</taxon>
        <taxon>Jakobida</taxon>
        <taxon>Andalucina</taxon>
        <taxon>Andaluciidae</taxon>
        <taxon>Andalucia</taxon>
    </lineage>
</organism>
<evidence type="ECO:0000256" key="8">
    <source>
        <dbReference type="ARBA" id="ARBA00023128"/>
    </source>
</evidence>
<dbReference type="InterPro" id="IPR018108">
    <property type="entry name" value="MCP_transmembrane"/>
</dbReference>
<feature type="region of interest" description="Disordered" evidence="12">
    <location>
        <begin position="1"/>
        <end position="38"/>
    </location>
</feature>
<dbReference type="EMBL" id="VRVR01000003">
    <property type="protein sequence ID" value="KAF0853087.1"/>
    <property type="molecule type" value="Genomic_DNA"/>
</dbReference>
<dbReference type="InterPro" id="IPR023395">
    <property type="entry name" value="MCP_dom_sf"/>
</dbReference>
<evidence type="ECO:0000256" key="2">
    <source>
        <dbReference type="ARBA" id="ARBA00006375"/>
    </source>
</evidence>
<comment type="similarity">
    <text evidence="2 11">Belongs to the mitochondrial carrier (TC 2.A.29) family.</text>
</comment>
<dbReference type="SUPFAM" id="SSF103506">
    <property type="entry name" value="Mitochondrial carrier"/>
    <property type="match status" value="1"/>
</dbReference>
<comment type="caution">
    <text evidence="13">The sequence shown here is derived from an EMBL/GenBank/DDBJ whole genome shotgun (WGS) entry which is preliminary data.</text>
</comment>
<evidence type="ECO:0000313" key="14">
    <source>
        <dbReference type="Proteomes" id="UP000799049"/>
    </source>
</evidence>
<comment type="subcellular location">
    <subcellularLocation>
        <location evidence="1">Mitochondrion inner membrane</location>
        <topology evidence="1">Multi-pass membrane protein</topology>
    </subcellularLocation>
</comment>
<evidence type="ECO:0000256" key="4">
    <source>
        <dbReference type="ARBA" id="ARBA00022692"/>
    </source>
</evidence>
<keyword evidence="3 11" id="KW-0813">Transport</keyword>
<evidence type="ECO:0000313" key="13">
    <source>
        <dbReference type="EMBL" id="KAF0853087.1"/>
    </source>
</evidence>
<feature type="repeat" description="Solcar" evidence="10">
    <location>
        <begin position="34"/>
        <end position="113"/>
    </location>
</feature>
<sequence length="309" mass="33031">MGETIELEDSESQERKSKSKSKSKSKNKGSGKELQPIPKMLSASGGAALTVIFTTPFDVLKTRAQIENRKIRVSELVRSEGTRSLFRGLQTGLVMSVPVTGIYFVMYESFKEFLIQVCSLGFAAPLVSGSAARIVTSTLVCPLEIARTNFQASSSSNAQVGKSSAFGLLRTVVRDRGFRGLWTGLGPTLFRDAPFSAIYWAGYELIKEQMIGALGFSEKSLVVAFTAGAVSGLAGAAATTPLDVIKSRRQAQLMVSAERAGSLEIAKSIWNTTGYKGFLAGVGPRCAKVAPACAIMISTYEGLRSVLET</sequence>
<reference evidence="13" key="1">
    <citation type="submission" date="2019-09" db="EMBL/GenBank/DDBJ databases">
        <title>The Mitochondrial Proteome of the Jakobid, Andalucia godoyi, a Protist With the Most Gene-Rich and Bacteria-Like Mitochondrial Genome.</title>
        <authorList>
            <person name="Gray M.W."/>
            <person name="Burger G."/>
            <person name="Derelle R."/>
            <person name="Klimes V."/>
            <person name="Leger M."/>
            <person name="Sarrasin M."/>
            <person name="Vlcek C."/>
            <person name="Roger A.J."/>
            <person name="Elias M."/>
            <person name="Lang B.F."/>
        </authorList>
    </citation>
    <scope>NUCLEOTIDE SEQUENCE</scope>
    <source>
        <strain evidence="13">And28</strain>
    </source>
</reference>
<evidence type="ECO:0000256" key="3">
    <source>
        <dbReference type="ARBA" id="ARBA00022448"/>
    </source>
</evidence>
<feature type="repeat" description="Solcar" evidence="10">
    <location>
        <begin position="219"/>
        <end position="306"/>
    </location>
</feature>
<dbReference type="InterPro" id="IPR045315">
    <property type="entry name" value="Mtm1-like"/>
</dbReference>
<evidence type="ECO:0000256" key="1">
    <source>
        <dbReference type="ARBA" id="ARBA00004448"/>
    </source>
</evidence>
<dbReference type="PANTHER" id="PTHR45760:SF2">
    <property type="entry name" value="FI19922P1-RELATED"/>
    <property type="match status" value="1"/>
</dbReference>
<dbReference type="GO" id="GO:1990542">
    <property type="term" value="P:mitochondrial transmembrane transport"/>
    <property type="evidence" value="ECO:0007669"/>
    <property type="project" value="InterPro"/>
</dbReference>
<evidence type="ECO:0000256" key="6">
    <source>
        <dbReference type="ARBA" id="ARBA00022792"/>
    </source>
</evidence>
<keyword evidence="14" id="KW-1185">Reference proteome</keyword>
<dbReference type="OrthoDB" id="1747031at2759"/>
<dbReference type="GO" id="GO:0005743">
    <property type="term" value="C:mitochondrial inner membrane"/>
    <property type="evidence" value="ECO:0007669"/>
    <property type="project" value="UniProtKB-SubCell"/>
</dbReference>
<dbReference type="Gene3D" id="1.50.40.10">
    <property type="entry name" value="Mitochondrial carrier domain"/>
    <property type="match status" value="1"/>
</dbReference>
<keyword evidence="4 10" id="KW-0812">Transmembrane</keyword>
<dbReference type="Pfam" id="PF00153">
    <property type="entry name" value="Mito_carr"/>
    <property type="match status" value="3"/>
</dbReference>
<evidence type="ECO:0000256" key="9">
    <source>
        <dbReference type="ARBA" id="ARBA00023136"/>
    </source>
</evidence>
<accession>A0A8K0AHM1</accession>
<keyword evidence="5" id="KW-0677">Repeat</keyword>
<evidence type="ECO:0000256" key="7">
    <source>
        <dbReference type="ARBA" id="ARBA00022989"/>
    </source>
</evidence>
<evidence type="ECO:0000256" key="10">
    <source>
        <dbReference type="PROSITE-ProRule" id="PRU00282"/>
    </source>
</evidence>
<keyword evidence="6" id="KW-0999">Mitochondrion inner membrane</keyword>
<keyword evidence="8" id="KW-0496">Mitochondrion</keyword>
<gene>
    <name evidence="13" type="ORF">ANDGO_05368</name>
</gene>
<feature type="compositionally biased region" description="Basic residues" evidence="12">
    <location>
        <begin position="17"/>
        <end position="29"/>
    </location>
</feature>
<feature type="compositionally biased region" description="Acidic residues" evidence="12">
    <location>
        <begin position="1"/>
        <end position="11"/>
    </location>
</feature>
<keyword evidence="9 10" id="KW-0472">Membrane</keyword>
<evidence type="ECO:0000256" key="5">
    <source>
        <dbReference type="ARBA" id="ARBA00022737"/>
    </source>
</evidence>